<dbReference type="Gene3D" id="6.10.140.1710">
    <property type="match status" value="1"/>
</dbReference>
<proteinExistence type="predicted"/>
<protein>
    <submittedName>
        <fullName evidence="3">26S proteasome non-ATPase regulatory subunit 9-like protein</fullName>
    </submittedName>
</protein>
<name>A0A443SDY6_9ACAR</name>
<keyword evidence="3" id="KW-0647">Proteasome</keyword>
<dbReference type="Pfam" id="PF18265">
    <property type="entry name" value="Nas2_N"/>
    <property type="match status" value="1"/>
</dbReference>
<gene>
    <name evidence="3" type="ORF">B4U80_06249</name>
</gene>
<organism evidence="3 4">
    <name type="scientific">Leptotrombidium deliense</name>
    <dbReference type="NCBI Taxonomy" id="299467"/>
    <lineage>
        <taxon>Eukaryota</taxon>
        <taxon>Metazoa</taxon>
        <taxon>Ecdysozoa</taxon>
        <taxon>Arthropoda</taxon>
        <taxon>Chelicerata</taxon>
        <taxon>Arachnida</taxon>
        <taxon>Acari</taxon>
        <taxon>Acariformes</taxon>
        <taxon>Trombidiformes</taxon>
        <taxon>Prostigmata</taxon>
        <taxon>Anystina</taxon>
        <taxon>Parasitengona</taxon>
        <taxon>Trombiculoidea</taxon>
        <taxon>Trombiculidae</taxon>
        <taxon>Leptotrombidium</taxon>
    </lineage>
</organism>
<keyword evidence="1" id="KW-0175">Coiled coil</keyword>
<evidence type="ECO:0000259" key="2">
    <source>
        <dbReference type="Pfam" id="PF18265"/>
    </source>
</evidence>
<dbReference type="InterPro" id="IPR035269">
    <property type="entry name" value="PSMD9"/>
</dbReference>
<evidence type="ECO:0000313" key="4">
    <source>
        <dbReference type="Proteomes" id="UP000288716"/>
    </source>
</evidence>
<dbReference type="PANTHER" id="PTHR12651:SF1">
    <property type="entry name" value="26S PROTEASOME NON-ATPASE REGULATORY SUBUNIT 9"/>
    <property type="match status" value="1"/>
</dbReference>
<dbReference type="AlphaFoldDB" id="A0A443SDY6"/>
<dbReference type="GO" id="GO:0070682">
    <property type="term" value="P:proteasome regulatory particle assembly"/>
    <property type="evidence" value="ECO:0007669"/>
    <property type="project" value="InterPro"/>
</dbReference>
<dbReference type="VEuPathDB" id="VectorBase:LDEU006319"/>
<dbReference type="GO" id="GO:0005737">
    <property type="term" value="C:cytoplasm"/>
    <property type="evidence" value="ECO:0007669"/>
    <property type="project" value="TreeGrafter"/>
</dbReference>
<accession>A0A443SDY6</accession>
<feature type="domain" description="Nas2 N-terminal" evidence="2">
    <location>
        <begin position="16"/>
        <end position="93"/>
    </location>
</feature>
<evidence type="ECO:0000256" key="1">
    <source>
        <dbReference type="SAM" id="Coils"/>
    </source>
</evidence>
<comment type="caution">
    <text evidence="3">The sequence shown here is derived from an EMBL/GenBank/DDBJ whole genome shotgun (WGS) entry which is preliminary data.</text>
</comment>
<sequence>MAQSNEEANKLREELLELNKKRDKIDKEIKDWQAVLQSQKVGMNDPLVDAEGFPRNDIDVYQVRTARNKIICLQNDGKEVMRQIEEKLYKYHELNHPDNESPQR</sequence>
<dbReference type="STRING" id="299467.A0A443SDY6"/>
<dbReference type="OrthoDB" id="72325at2759"/>
<evidence type="ECO:0000313" key="3">
    <source>
        <dbReference type="EMBL" id="RWS25722.1"/>
    </source>
</evidence>
<reference evidence="3 4" key="1">
    <citation type="journal article" date="2018" name="Gigascience">
        <title>Genomes of trombidid mites reveal novel predicted allergens and laterally-transferred genes associated with secondary metabolism.</title>
        <authorList>
            <person name="Dong X."/>
            <person name="Chaisiri K."/>
            <person name="Xia D."/>
            <person name="Armstrong S.D."/>
            <person name="Fang Y."/>
            <person name="Donnelly M.J."/>
            <person name="Kadowaki T."/>
            <person name="McGarry J.W."/>
            <person name="Darby A.C."/>
            <person name="Makepeace B.L."/>
        </authorList>
    </citation>
    <scope>NUCLEOTIDE SEQUENCE [LARGE SCALE GENOMIC DNA]</scope>
    <source>
        <strain evidence="3">UoL-UT</strain>
    </source>
</reference>
<dbReference type="EMBL" id="NCKV01003437">
    <property type="protein sequence ID" value="RWS25722.1"/>
    <property type="molecule type" value="Genomic_DNA"/>
</dbReference>
<dbReference type="Proteomes" id="UP000288716">
    <property type="component" value="Unassembled WGS sequence"/>
</dbReference>
<dbReference type="InterPro" id="IPR040815">
    <property type="entry name" value="Nas2_N"/>
</dbReference>
<feature type="coiled-coil region" evidence="1">
    <location>
        <begin position="1"/>
        <end position="35"/>
    </location>
</feature>
<dbReference type="GO" id="GO:0005634">
    <property type="term" value="C:nucleus"/>
    <property type="evidence" value="ECO:0007669"/>
    <property type="project" value="TreeGrafter"/>
</dbReference>
<dbReference type="GO" id="GO:0000502">
    <property type="term" value="C:proteasome complex"/>
    <property type="evidence" value="ECO:0007669"/>
    <property type="project" value="UniProtKB-KW"/>
</dbReference>
<keyword evidence="4" id="KW-1185">Reference proteome</keyword>
<dbReference type="PANTHER" id="PTHR12651">
    <property type="entry name" value="26S PROTEASOME NON-ATPASE REGULATORY SUBUNIT 9"/>
    <property type="match status" value="1"/>
</dbReference>